<feature type="region of interest" description="Disordered" evidence="3">
    <location>
        <begin position="51"/>
        <end position="71"/>
    </location>
</feature>
<dbReference type="Proteomes" id="UP001558713">
    <property type="component" value="Unassembled WGS sequence"/>
</dbReference>
<dbReference type="AlphaFoldDB" id="A0ABD1ADD3"/>
<dbReference type="PANTHER" id="PTHR46116">
    <property type="entry name" value="(E3-INDEPENDENT) E2 UBIQUITIN-CONJUGATING ENZYME"/>
    <property type="match status" value="1"/>
</dbReference>
<dbReference type="Gene3D" id="3.10.110.10">
    <property type="entry name" value="Ubiquitin Conjugating Enzyme"/>
    <property type="match status" value="1"/>
</dbReference>
<protein>
    <submittedName>
        <fullName evidence="4">Ubiquitin-conjugating enzyme E2 25</fullName>
    </submittedName>
</protein>
<accession>A0ABD1ADD3</accession>
<sequence>MRNEGMKKGIDVSSSDSDDDPAAKASILLRTKFRSRSAHRFMRRAEKVWAVPTTEEKEDEPEKPIPEPGEQVGDIVRFGKSTYFVIDIFEKEIMELGDKVDLNFKRFNKFEAVYGDAPRDHHFYYSSCCYSSRCCGCASDNLETEWRTLERDLALKEKKGVSFFVRTYESRKDLMRVAVTVTDCYQNHSLFFFDLKFPSEYPYRAPRFFYHPYGLPLSTLETQKTLKVKLRYDMLDVFLHIQEIVLMNTNKSCQQMLDVLENPLTGFEDFVKGYFRKKAPLILRNMMEEMDLEMERERDMFWKMYIAFEDNKAYCEHLLNSDLKAELEKRKEKEYSLSDYGYSSSANYYPTNPNWSDDIKKTSKSQDFWSKLLFFQI</sequence>
<keyword evidence="5" id="KW-1185">Reference proteome</keyword>
<evidence type="ECO:0000256" key="3">
    <source>
        <dbReference type="SAM" id="MobiDB-lite"/>
    </source>
</evidence>
<evidence type="ECO:0000313" key="4">
    <source>
        <dbReference type="EMBL" id="KAL1204813.1"/>
    </source>
</evidence>
<feature type="compositionally biased region" description="Basic and acidic residues" evidence="3">
    <location>
        <begin position="1"/>
        <end position="10"/>
    </location>
</feature>
<evidence type="ECO:0000256" key="2">
    <source>
        <dbReference type="ARBA" id="ARBA00022786"/>
    </source>
</evidence>
<dbReference type="GO" id="GO:0016740">
    <property type="term" value="F:transferase activity"/>
    <property type="evidence" value="ECO:0007669"/>
    <property type="project" value="UniProtKB-KW"/>
</dbReference>
<proteinExistence type="predicted"/>
<organism evidence="4 5">
    <name type="scientific">Cardamine amara subsp. amara</name>
    <dbReference type="NCBI Taxonomy" id="228776"/>
    <lineage>
        <taxon>Eukaryota</taxon>
        <taxon>Viridiplantae</taxon>
        <taxon>Streptophyta</taxon>
        <taxon>Embryophyta</taxon>
        <taxon>Tracheophyta</taxon>
        <taxon>Spermatophyta</taxon>
        <taxon>Magnoliopsida</taxon>
        <taxon>eudicotyledons</taxon>
        <taxon>Gunneridae</taxon>
        <taxon>Pentapetalae</taxon>
        <taxon>rosids</taxon>
        <taxon>malvids</taxon>
        <taxon>Brassicales</taxon>
        <taxon>Brassicaceae</taxon>
        <taxon>Cardamineae</taxon>
        <taxon>Cardamine</taxon>
    </lineage>
</organism>
<keyword evidence="1" id="KW-0808">Transferase</keyword>
<name>A0ABD1ADD3_CARAN</name>
<reference evidence="4 5" key="1">
    <citation type="submission" date="2024-04" db="EMBL/GenBank/DDBJ databases">
        <title>Genome assembly C_amara_ONT_v2.</title>
        <authorList>
            <person name="Yant L."/>
            <person name="Moore C."/>
            <person name="Slenker M."/>
        </authorList>
    </citation>
    <scope>NUCLEOTIDE SEQUENCE [LARGE SCALE GENOMIC DNA]</scope>
    <source>
        <tissue evidence="4">Leaf</tissue>
    </source>
</reference>
<dbReference type="PANTHER" id="PTHR46116:SF19">
    <property type="entry name" value="UBIQUITIN-CONJUGATING ENZYME FAMILY PROTEIN"/>
    <property type="match status" value="1"/>
</dbReference>
<dbReference type="SUPFAM" id="SSF54495">
    <property type="entry name" value="UBC-like"/>
    <property type="match status" value="1"/>
</dbReference>
<dbReference type="InterPro" id="IPR016135">
    <property type="entry name" value="UBQ-conjugating_enzyme/RWD"/>
</dbReference>
<comment type="caution">
    <text evidence="4">The sequence shown here is derived from an EMBL/GenBank/DDBJ whole genome shotgun (WGS) entry which is preliminary data.</text>
</comment>
<feature type="region of interest" description="Disordered" evidence="3">
    <location>
        <begin position="1"/>
        <end position="21"/>
    </location>
</feature>
<evidence type="ECO:0000313" key="5">
    <source>
        <dbReference type="Proteomes" id="UP001558713"/>
    </source>
</evidence>
<evidence type="ECO:0000256" key="1">
    <source>
        <dbReference type="ARBA" id="ARBA00022679"/>
    </source>
</evidence>
<gene>
    <name evidence="4" type="ORF">V5N11_017420</name>
</gene>
<keyword evidence="2" id="KW-0833">Ubl conjugation pathway</keyword>
<dbReference type="EMBL" id="JBANAX010000526">
    <property type="protein sequence ID" value="KAL1204813.1"/>
    <property type="molecule type" value="Genomic_DNA"/>
</dbReference>